<proteinExistence type="predicted"/>
<keyword evidence="2" id="KW-1185">Reference proteome</keyword>
<evidence type="ECO:0000313" key="1">
    <source>
        <dbReference type="EMBL" id="MBC3798254.1"/>
    </source>
</evidence>
<reference evidence="1 2" key="1">
    <citation type="journal article" date="2020" name="mSystems">
        <title>Defining Genomic and Predicted Metabolic Features of the Acetobacterium Genus.</title>
        <authorList>
            <person name="Ross D.E."/>
            <person name="Marshall C.W."/>
            <person name="Gulliver D."/>
            <person name="May H.D."/>
            <person name="Norman R.S."/>
        </authorList>
    </citation>
    <scope>NUCLEOTIDE SEQUENCE [LARGE SCALE GENOMIC DNA]</scope>
    <source>
        <strain evidence="1 2">DSM 9173</strain>
    </source>
</reference>
<sequence>MSSTVEASSDAKQMYINSHFCYSHKLSLVTNCSGIIRHIAFLDDFKQSHPELVIEKKSDSPDADKTIVDSNEGQYFFGQKHMQI</sequence>
<gene>
    <name evidence="1" type="ORF">GH807_14570</name>
</gene>
<protein>
    <submittedName>
        <fullName evidence="1">Uncharacterized protein</fullName>
    </submittedName>
</protein>
<dbReference type="EMBL" id="WJBB01000023">
    <property type="protein sequence ID" value="MBC3798254.1"/>
    <property type="molecule type" value="Genomic_DNA"/>
</dbReference>
<evidence type="ECO:0000313" key="2">
    <source>
        <dbReference type="Proteomes" id="UP000653358"/>
    </source>
</evidence>
<accession>A0ABR6WP68</accession>
<organism evidence="1 2">
    <name type="scientific">Acetobacterium tundrae</name>
    <dbReference type="NCBI Taxonomy" id="132932"/>
    <lineage>
        <taxon>Bacteria</taxon>
        <taxon>Bacillati</taxon>
        <taxon>Bacillota</taxon>
        <taxon>Clostridia</taxon>
        <taxon>Eubacteriales</taxon>
        <taxon>Eubacteriaceae</taxon>
        <taxon>Acetobacterium</taxon>
    </lineage>
</organism>
<name>A0ABR6WP68_9FIRM</name>
<dbReference type="RefSeq" id="WP_148605989.1">
    <property type="nucleotide sequence ID" value="NZ_RXYB01000029.1"/>
</dbReference>
<dbReference type="Proteomes" id="UP000653358">
    <property type="component" value="Unassembled WGS sequence"/>
</dbReference>
<comment type="caution">
    <text evidence="1">The sequence shown here is derived from an EMBL/GenBank/DDBJ whole genome shotgun (WGS) entry which is preliminary data.</text>
</comment>